<dbReference type="InterPro" id="IPR004014">
    <property type="entry name" value="ATPase_P-typ_cation-transptr_N"/>
</dbReference>
<dbReference type="PANTHER" id="PTHR43294">
    <property type="entry name" value="SODIUM/POTASSIUM-TRANSPORTING ATPASE SUBUNIT ALPHA"/>
    <property type="match status" value="1"/>
</dbReference>
<feature type="transmembrane region" description="Helical" evidence="10">
    <location>
        <begin position="281"/>
        <end position="307"/>
    </location>
</feature>
<evidence type="ECO:0000256" key="4">
    <source>
        <dbReference type="ARBA" id="ARBA00022692"/>
    </source>
</evidence>
<dbReference type="Pfam" id="PF00689">
    <property type="entry name" value="Cation_ATPase_C"/>
    <property type="match status" value="1"/>
</dbReference>
<dbReference type="SMART" id="SM00831">
    <property type="entry name" value="Cation_ATPase_N"/>
    <property type="match status" value="1"/>
</dbReference>
<dbReference type="InterPro" id="IPR044492">
    <property type="entry name" value="P_typ_ATPase_HD_dom"/>
</dbReference>
<evidence type="ECO:0000256" key="1">
    <source>
        <dbReference type="ARBA" id="ARBA00004651"/>
    </source>
</evidence>
<feature type="transmembrane region" description="Helical" evidence="10">
    <location>
        <begin position="62"/>
        <end position="79"/>
    </location>
</feature>
<comment type="subcellular location">
    <subcellularLocation>
        <location evidence="1">Cell membrane</location>
        <topology evidence="1">Multi-pass membrane protein</topology>
    </subcellularLocation>
</comment>
<dbReference type="Pfam" id="PF13246">
    <property type="entry name" value="Cation_ATPase"/>
    <property type="match status" value="1"/>
</dbReference>
<keyword evidence="7" id="KW-1278">Translocase</keyword>
<dbReference type="SUPFAM" id="SSF56784">
    <property type="entry name" value="HAD-like"/>
    <property type="match status" value="1"/>
</dbReference>
<dbReference type="Gene3D" id="1.20.1110.10">
    <property type="entry name" value="Calcium-transporting ATPase, transmembrane domain"/>
    <property type="match status" value="2"/>
</dbReference>
<dbReference type="SFLD" id="SFLDS00003">
    <property type="entry name" value="Haloacid_Dehalogenase"/>
    <property type="match status" value="1"/>
</dbReference>
<keyword evidence="3" id="KW-1003">Cell membrane</keyword>
<name>A0A2M7R7N7_9BACT</name>
<gene>
    <name evidence="12" type="ORF">COY72_01395</name>
</gene>
<feature type="transmembrane region" description="Helical" evidence="10">
    <location>
        <begin position="832"/>
        <end position="853"/>
    </location>
</feature>
<feature type="transmembrane region" description="Helical" evidence="10">
    <location>
        <begin position="865"/>
        <end position="889"/>
    </location>
</feature>
<dbReference type="InterPro" id="IPR001757">
    <property type="entry name" value="P_typ_ATPase"/>
</dbReference>
<evidence type="ECO:0000256" key="3">
    <source>
        <dbReference type="ARBA" id="ARBA00022475"/>
    </source>
</evidence>
<feature type="transmembrane region" description="Helical" evidence="10">
    <location>
        <begin position="255"/>
        <end position="275"/>
    </location>
</feature>
<evidence type="ECO:0000259" key="11">
    <source>
        <dbReference type="SMART" id="SM00831"/>
    </source>
</evidence>
<evidence type="ECO:0000313" key="12">
    <source>
        <dbReference type="EMBL" id="PIY90829.1"/>
    </source>
</evidence>
<dbReference type="GO" id="GO:0006883">
    <property type="term" value="P:intracellular sodium ion homeostasis"/>
    <property type="evidence" value="ECO:0007669"/>
    <property type="project" value="TreeGrafter"/>
</dbReference>
<dbReference type="GO" id="GO:0016887">
    <property type="term" value="F:ATP hydrolysis activity"/>
    <property type="evidence" value="ECO:0007669"/>
    <property type="project" value="InterPro"/>
</dbReference>
<feature type="transmembrane region" description="Helical" evidence="10">
    <location>
        <begin position="800"/>
        <end position="820"/>
    </location>
</feature>
<dbReference type="GO" id="GO:0005524">
    <property type="term" value="F:ATP binding"/>
    <property type="evidence" value="ECO:0007669"/>
    <property type="project" value="UniProtKB-KW"/>
</dbReference>
<accession>A0A2M7R7N7</accession>
<dbReference type="InterPro" id="IPR023214">
    <property type="entry name" value="HAD_sf"/>
</dbReference>
<dbReference type="InterPro" id="IPR018303">
    <property type="entry name" value="ATPase_P-typ_P_site"/>
</dbReference>
<evidence type="ECO:0000256" key="10">
    <source>
        <dbReference type="SAM" id="Phobius"/>
    </source>
</evidence>
<dbReference type="GO" id="GO:1902600">
    <property type="term" value="P:proton transmembrane transport"/>
    <property type="evidence" value="ECO:0007669"/>
    <property type="project" value="TreeGrafter"/>
</dbReference>
<evidence type="ECO:0000256" key="8">
    <source>
        <dbReference type="ARBA" id="ARBA00022989"/>
    </source>
</evidence>
<dbReference type="GO" id="GO:0005886">
    <property type="term" value="C:plasma membrane"/>
    <property type="evidence" value="ECO:0007669"/>
    <property type="project" value="UniProtKB-SubCell"/>
</dbReference>
<dbReference type="Gene3D" id="3.40.1110.10">
    <property type="entry name" value="Calcium-transporting ATPase, cytoplasmic domain N"/>
    <property type="match status" value="1"/>
</dbReference>
<dbReference type="SUPFAM" id="SSF81653">
    <property type="entry name" value="Calcium ATPase, transduction domain A"/>
    <property type="match status" value="1"/>
</dbReference>
<feature type="transmembrane region" description="Helical" evidence="10">
    <location>
        <begin position="767"/>
        <end position="788"/>
    </location>
</feature>
<dbReference type="PANTHER" id="PTHR43294:SF21">
    <property type="entry name" value="CATION TRANSPORTING ATPASE"/>
    <property type="match status" value="1"/>
</dbReference>
<dbReference type="InterPro" id="IPR008250">
    <property type="entry name" value="ATPase_P-typ_transduc_dom_A_sf"/>
</dbReference>
<keyword evidence="6" id="KW-0067">ATP-binding</keyword>
<dbReference type="SUPFAM" id="SSF81660">
    <property type="entry name" value="Metal cation-transporting ATPase, ATP-binding domain N"/>
    <property type="match status" value="1"/>
</dbReference>
<dbReference type="InterPro" id="IPR023299">
    <property type="entry name" value="ATPase_P-typ_cyto_dom_N"/>
</dbReference>
<dbReference type="NCBIfam" id="TIGR01494">
    <property type="entry name" value="ATPase_P-type"/>
    <property type="match status" value="3"/>
</dbReference>
<evidence type="ECO:0000256" key="5">
    <source>
        <dbReference type="ARBA" id="ARBA00022741"/>
    </source>
</evidence>
<dbReference type="InterPro" id="IPR036412">
    <property type="entry name" value="HAD-like_sf"/>
</dbReference>
<evidence type="ECO:0000256" key="2">
    <source>
        <dbReference type="ARBA" id="ARBA00005675"/>
    </source>
</evidence>
<evidence type="ECO:0000313" key="13">
    <source>
        <dbReference type="Proteomes" id="UP000230055"/>
    </source>
</evidence>
<dbReference type="GO" id="GO:0036376">
    <property type="term" value="P:sodium ion export across plasma membrane"/>
    <property type="evidence" value="ECO:0007669"/>
    <property type="project" value="TreeGrafter"/>
</dbReference>
<dbReference type="Pfam" id="PF00690">
    <property type="entry name" value="Cation_ATPase_N"/>
    <property type="match status" value="1"/>
</dbReference>
<dbReference type="AlphaFoldDB" id="A0A2M7R7N7"/>
<protein>
    <submittedName>
        <fullName evidence="12">ATPase</fullName>
    </submittedName>
</protein>
<dbReference type="SFLD" id="SFLDG00002">
    <property type="entry name" value="C1.7:_P-type_atpase_like"/>
    <property type="match status" value="1"/>
</dbReference>
<keyword evidence="5" id="KW-0547">Nucleotide-binding</keyword>
<sequence>MANKNWHNLSVEEVTKILETNASDGLTEKEVKLRQEKFGKNLLPEEKLLSGLKLFFEQFKSPLIYILVIAGIVALFFPHKENSEILARYADSIIIFGAVFLNTIIGFFQENKTSKILTELKKIVKIKTYTIREGNEKEIDQSELVPGDIFLLSPGNKVPADGRLIGVHNLKVNEASLTGEWFPAEKKVDILPERTPLADRDNMVYMGGIVEDGEGKAIVTGTGLKTEIGKVAEMVREAKEEKTPYQKRIIHLSKIIGILIILACFLIFGLGIISGRDKFEMFLMSIAVAVAAVPEGLPVAVTIVLALGMQRILKKQGLVRKMIAAETLGSTSIICTDKTGTLTEAKMKVSEIFPETNIIFALKIATLSSDAFVENPEEEKEKWIIRGRPTERALLVAGAENNLNKKELEKAEPEIDRLPFDPVYKYSAALRKFSEKDPEKIPSKFNGVRTILYILGAPEKILAMSKYCGFDEKEEILSEEKVGKIKKKFEELAGKGQRILATAYRKYEVESMKYEKLEDLCKDLVFVGLISLHDPLRKEVKEAIKICQEAGMRPIIVTGDHKLTARAIAKELGLPAKEENIIEGQDLEKISEKELQERLKDIEIYARVEPSQKLKIIQAWQGKGKVVAMTGDGINDAPALKKADIGLALGSGTDVAKEASDLVLLTDNFSIIVAAVEEGRAILDNIRKVITYLLSDSFTEMILITAAVLAPRFFPFLPVLPGQILWVNLIEDSLPALALAFEPKEKGIMKRKPEDPKMPLLTQEMKVLIFVIGIFTDFLLFFLFVWLLGRNLPQREIQTIIFAGLAIDSLFYVFSCKNLKKNIWHFNPFSNLILNLSWLWGIVMLLIAIYLPFFQNLLKTVPLNLYDLGLLIALGFLNLFLIEATKFYFIRKKKV</sequence>
<dbReference type="GO" id="GO:0030007">
    <property type="term" value="P:intracellular potassium ion homeostasis"/>
    <property type="evidence" value="ECO:0007669"/>
    <property type="project" value="TreeGrafter"/>
</dbReference>
<dbReference type="SUPFAM" id="SSF81665">
    <property type="entry name" value="Calcium ATPase, transmembrane domain M"/>
    <property type="match status" value="1"/>
</dbReference>
<keyword evidence="4 10" id="KW-0812">Transmembrane</keyword>
<dbReference type="PRINTS" id="PR00119">
    <property type="entry name" value="CATATPASE"/>
</dbReference>
<evidence type="ECO:0000256" key="9">
    <source>
        <dbReference type="ARBA" id="ARBA00023136"/>
    </source>
</evidence>
<comment type="similarity">
    <text evidence="2">Belongs to the cation transport ATPase (P-type) (TC 3.A.3) family. Type IIA subfamily.</text>
</comment>
<keyword evidence="9 10" id="KW-0472">Membrane</keyword>
<dbReference type="Pfam" id="PF08282">
    <property type="entry name" value="Hydrolase_3"/>
    <property type="match status" value="1"/>
</dbReference>
<dbReference type="Gene3D" id="3.40.50.1000">
    <property type="entry name" value="HAD superfamily/HAD-like"/>
    <property type="match status" value="1"/>
</dbReference>
<dbReference type="SFLD" id="SFLDF00027">
    <property type="entry name" value="p-type_atpase"/>
    <property type="match status" value="1"/>
</dbReference>
<dbReference type="InterPro" id="IPR006068">
    <property type="entry name" value="ATPase_P-typ_cation-transptr_C"/>
</dbReference>
<organism evidence="12 13">
    <name type="scientific">Candidatus Nealsonbacteria bacterium CG_4_10_14_0_8_um_filter_35_10</name>
    <dbReference type="NCBI Taxonomy" id="1974683"/>
    <lineage>
        <taxon>Bacteria</taxon>
        <taxon>Candidatus Nealsoniibacteriota</taxon>
    </lineage>
</organism>
<proteinExistence type="inferred from homology"/>
<dbReference type="Gene3D" id="2.70.150.10">
    <property type="entry name" value="Calcium-transporting ATPase, cytoplasmic transduction domain A"/>
    <property type="match status" value="1"/>
</dbReference>
<dbReference type="PROSITE" id="PS00154">
    <property type="entry name" value="ATPASE_E1_E2"/>
    <property type="match status" value="1"/>
</dbReference>
<dbReference type="GO" id="GO:1990573">
    <property type="term" value="P:potassium ion import across plasma membrane"/>
    <property type="evidence" value="ECO:0007669"/>
    <property type="project" value="TreeGrafter"/>
</dbReference>
<dbReference type="InterPro" id="IPR050510">
    <property type="entry name" value="Cation_transp_ATPase_P-type"/>
</dbReference>
<keyword evidence="8 10" id="KW-1133">Transmembrane helix</keyword>
<dbReference type="InterPro" id="IPR023298">
    <property type="entry name" value="ATPase_P-typ_TM_dom_sf"/>
</dbReference>
<reference evidence="13" key="1">
    <citation type="submission" date="2017-09" db="EMBL/GenBank/DDBJ databases">
        <title>Depth-based differentiation of microbial function through sediment-hosted aquifers and enrichment of novel symbionts in the deep terrestrial subsurface.</title>
        <authorList>
            <person name="Probst A.J."/>
            <person name="Ladd B."/>
            <person name="Jarett J.K."/>
            <person name="Geller-Mcgrath D.E."/>
            <person name="Sieber C.M.K."/>
            <person name="Emerson J.B."/>
            <person name="Anantharaman K."/>
            <person name="Thomas B.C."/>
            <person name="Malmstrom R."/>
            <person name="Stieglmeier M."/>
            <person name="Klingl A."/>
            <person name="Woyke T."/>
            <person name="Ryan C.M."/>
            <person name="Banfield J.F."/>
        </authorList>
    </citation>
    <scope>NUCLEOTIDE SEQUENCE [LARGE SCALE GENOMIC DNA]</scope>
</reference>
<evidence type="ECO:0000256" key="6">
    <source>
        <dbReference type="ARBA" id="ARBA00022840"/>
    </source>
</evidence>
<dbReference type="GO" id="GO:0005391">
    <property type="term" value="F:P-type sodium:potassium-exchanging transporter activity"/>
    <property type="evidence" value="ECO:0007669"/>
    <property type="project" value="TreeGrafter"/>
</dbReference>
<comment type="caution">
    <text evidence="12">The sequence shown here is derived from an EMBL/GenBank/DDBJ whole genome shotgun (WGS) entry which is preliminary data.</text>
</comment>
<feature type="domain" description="Cation-transporting P-type ATPase N-terminal" evidence="11">
    <location>
        <begin position="5"/>
        <end position="79"/>
    </location>
</feature>
<dbReference type="InterPro" id="IPR059000">
    <property type="entry name" value="ATPase_P-type_domA"/>
</dbReference>
<dbReference type="Proteomes" id="UP000230055">
    <property type="component" value="Unassembled WGS sequence"/>
</dbReference>
<feature type="transmembrane region" description="Helical" evidence="10">
    <location>
        <begin position="85"/>
        <end position="108"/>
    </location>
</feature>
<dbReference type="Pfam" id="PF00122">
    <property type="entry name" value="E1-E2_ATPase"/>
    <property type="match status" value="1"/>
</dbReference>
<dbReference type="PRINTS" id="PR00120">
    <property type="entry name" value="HATPASE"/>
</dbReference>
<dbReference type="EMBL" id="PFLX01000037">
    <property type="protein sequence ID" value="PIY90829.1"/>
    <property type="molecule type" value="Genomic_DNA"/>
</dbReference>
<evidence type="ECO:0000256" key="7">
    <source>
        <dbReference type="ARBA" id="ARBA00022967"/>
    </source>
</evidence>